<sequence>MFLMDKQPEIVQVKVGRTTEAPASGPVKALQIKVDGNKSVIVYNHVNGYILDAVMKAVFPHDH</sequence>
<dbReference type="PATRIC" id="fig|1423796.3.peg.1966"/>
<reference evidence="1 2" key="1">
    <citation type="journal article" date="2015" name="Genome Announc.">
        <title>Expanding the biotechnology potential of lactobacilli through comparative genomics of 213 strains and associated genera.</title>
        <authorList>
            <person name="Sun Z."/>
            <person name="Harris H.M."/>
            <person name="McCann A."/>
            <person name="Guo C."/>
            <person name="Argimon S."/>
            <person name="Zhang W."/>
            <person name="Yang X."/>
            <person name="Jeffery I.B."/>
            <person name="Cooney J.C."/>
            <person name="Kagawa T.F."/>
            <person name="Liu W."/>
            <person name="Song Y."/>
            <person name="Salvetti E."/>
            <person name="Wrobel A."/>
            <person name="Rasinkangas P."/>
            <person name="Parkhill J."/>
            <person name="Rea M.C."/>
            <person name="O'Sullivan O."/>
            <person name="Ritari J."/>
            <person name="Douillard F.P."/>
            <person name="Paul Ross R."/>
            <person name="Yang R."/>
            <person name="Briner A.E."/>
            <person name="Felis G.E."/>
            <person name="de Vos W.M."/>
            <person name="Barrangou R."/>
            <person name="Klaenhammer T.R."/>
            <person name="Caufield P.W."/>
            <person name="Cui Y."/>
            <person name="Zhang H."/>
            <person name="O'Toole P.W."/>
        </authorList>
    </citation>
    <scope>NUCLEOTIDE SEQUENCE [LARGE SCALE GENOMIC DNA]</scope>
    <source>
        <strain evidence="1 2">DSM 20253</strain>
    </source>
</reference>
<proteinExistence type="predicted"/>
<protein>
    <submittedName>
        <fullName evidence="1">Uncharacterized protein</fullName>
    </submittedName>
</protein>
<dbReference type="AlphaFoldDB" id="A0A0R2CW59"/>
<organism evidence="1 2">
    <name type="scientific">Loigolactobacillus rennini DSM 20253</name>
    <dbReference type="NCBI Taxonomy" id="1423796"/>
    <lineage>
        <taxon>Bacteria</taxon>
        <taxon>Bacillati</taxon>
        <taxon>Bacillota</taxon>
        <taxon>Bacilli</taxon>
        <taxon>Lactobacillales</taxon>
        <taxon>Lactobacillaceae</taxon>
        <taxon>Loigolactobacillus</taxon>
    </lineage>
</organism>
<evidence type="ECO:0000313" key="1">
    <source>
        <dbReference type="EMBL" id="KRM95992.1"/>
    </source>
</evidence>
<name>A0A0R2CW59_9LACO</name>
<dbReference type="Proteomes" id="UP000051638">
    <property type="component" value="Unassembled WGS sequence"/>
</dbReference>
<accession>A0A0R2CW59</accession>
<keyword evidence="2" id="KW-1185">Reference proteome</keyword>
<gene>
    <name evidence="1" type="ORF">FC24_GL001937</name>
</gene>
<evidence type="ECO:0000313" key="2">
    <source>
        <dbReference type="Proteomes" id="UP000051638"/>
    </source>
</evidence>
<dbReference type="STRING" id="1423796.FC24_GL001937"/>
<comment type="caution">
    <text evidence="1">The sequence shown here is derived from an EMBL/GenBank/DDBJ whole genome shotgun (WGS) entry which is preliminary data.</text>
</comment>
<dbReference type="EMBL" id="AYYI01000060">
    <property type="protein sequence ID" value="KRM95992.1"/>
    <property type="molecule type" value="Genomic_DNA"/>
</dbReference>